<dbReference type="EC" id="4.3.1.3" evidence="3 9"/>
<dbReference type="InterPro" id="IPR024083">
    <property type="entry name" value="Fumarase/histidase_N"/>
</dbReference>
<dbReference type="InterPro" id="IPR005921">
    <property type="entry name" value="HutH"/>
</dbReference>
<dbReference type="EMBL" id="BGPR01001984">
    <property type="protein sequence ID" value="GBM65575.1"/>
    <property type="molecule type" value="Genomic_DNA"/>
</dbReference>
<dbReference type="AlphaFoldDB" id="A0A4Y2HJQ4"/>
<dbReference type="FunFam" id="1.10.275.10:FF:000007">
    <property type="entry name" value="Histidine ammonia-lyase"/>
    <property type="match status" value="1"/>
</dbReference>
<feature type="compositionally biased region" description="Low complexity" evidence="10">
    <location>
        <begin position="632"/>
        <end position="645"/>
    </location>
</feature>
<dbReference type="NCBIfam" id="NF006871">
    <property type="entry name" value="PRK09367.1"/>
    <property type="match status" value="1"/>
</dbReference>
<name>A0A4Y2HJQ4_ARAVE</name>
<dbReference type="Gene3D" id="3.10.20.90">
    <property type="entry name" value="Phosphatidylinositol 3-kinase Catalytic Subunit, Chain A, domain 1"/>
    <property type="match status" value="1"/>
</dbReference>
<dbReference type="InterPro" id="IPR021922">
    <property type="entry name" value="Par3/HAL_N"/>
</dbReference>
<proteinExistence type="inferred from homology"/>
<evidence type="ECO:0000256" key="1">
    <source>
        <dbReference type="ARBA" id="ARBA00005113"/>
    </source>
</evidence>
<keyword evidence="5 9" id="KW-0369">Histidine metabolism</keyword>
<reference evidence="12 13" key="1">
    <citation type="journal article" date="2019" name="Sci. Rep.">
        <title>Orb-weaving spider Araneus ventricosus genome elucidates the spidroin gene catalogue.</title>
        <authorList>
            <person name="Kono N."/>
            <person name="Nakamura H."/>
            <person name="Ohtoshi R."/>
            <person name="Moran D.A.P."/>
            <person name="Shinohara A."/>
            <person name="Yoshida Y."/>
            <person name="Fujiwara M."/>
            <person name="Mori M."/>
            <person name="Tomita M."/>
            <person name="Arakawa K."/>
        </authorList>
    </citation>
    <scope>NUCLEOTIDE SEQUENCE [LARGE SCALE GENOMIC DNA]</scope>
</reference>
<evidence type="ECO:0000256" key="8">
    <source>
        <dbReference type="RuleBase" id="RU003954"/>
    </source>
</evidence>
<dbReference type="Proteomes" id="UP000499080">
    <property type="component" value="Unassembled WGS sequence"/>
</dbReference>
<keyword evidence="13" id="KW-1185">Reference proteome</keyword>
<dbReference type="Gene3D" id="1.10.275.10">
    <property type="entry name" value="Fumarase/aspartase (N-terminal domain)"/>
    <property type="match status" value="1"/>
</dbReference>
<dbReference type="Pfam" id="PF00221">
    <property type="entry name" value="Lyase_aromatic"/>
    <property type="match status" value="1"/>
</dbReference>
<dbReference type="InterPro" id="IPR001106">
    <property type="entry name" value="Aromatic_Lyase"/>
</dbReference>
<dbReference type="GO" id="GO:0004397">
    <property type="term" value="F:histidine ammonia-lyase activity"/>
    <property type="evidence" value="ECO:0007669"/>
    <property type="project" value="UniProtKB-EC"/>
</dbReference>
<organism evidence="12 13">
    <name type="scientific">Araneus ventricosus</name>
    <name type="common">Orbweaver spider</name>
    <name type="synonym">Epeira ventricosa</name>
    <dbReference type="NCBI Taxonomy" id="182803"/>
    <lineage>
        <taxon>Eukaryota</taxon>
        <taxon>Metazoa</taxon>
        <taxon>Ecdysozoa</taxon>
        <taxon>Arthropoda</taxon>
        <taxon>Chelicerata</taxon>
        <taxon>Arachnida</taxon>
        <taxon>Araneae</taxon>
        <taxon>Araneomorphae</taxon>
        <taxon>Entelegynae</taxon>
        <taxon>Araneoidea</taxon>
        <taxon>Araneidae</taxon>
        <taxon>Araneus</taxon>
    </lineage>
</organism>
<dbReference type="OrthoDB" id="10051290at2759"/>
<keyword evidence="6 8" id="KW-0456">Lyase</keyword>
<comment type="similarity">
    <text evidence="2 8">Belongs to the PAL/histidase family.</text>
</comment>
<dbReference type="GO" id="GO:0019557">
    <property type="term" value="P:L-histidine catabolic process to glutamate and formate"/>
    <property type="evidence" value="ECO:0007669"/>
    <property type="project" value="UniProtKB-UniPathway"/>
</dbReference>
<dbReference type="Gene3D" id="1.20.200.10">
    <property type="entry name" value="Fumarase/aspartase (Central domain)"/>
    <property type="match status" value="1"/>
</dbReference>
<dbReference type="InterPro" id="IPR022313">
    <property type="entry name" value="Phe/His_NH3-lyase_AS"/>
</dbReference>
<evidence type="ECO:0000256" key="4">
    <source>
        <dbReference type="ARBA" id="ARBA00017271"/>
    </source>
</evidence>
<comment type="caution">
    <text evidence="12">The sequence shown here is derived from an EMBL/GenBank/DDBJ whole genome shotgun (WGS) entry which is preliminary data.</text>
</comment>
<feature type="region of interest" description="Disordered" evidence="10">
    <location>
        <begin position="627"/>
        <end position="665"/>
    </location>
</feature>
<dbReference type="PROSITE" id="PS00488">
    <property type="entry name" value="PAL_HISTIDASE"/>
    <property type="match status" value="1"/>
</dbReference>
<evidence type="ECO:0000259" key="11">
    <source>
        <dbReference type="Pfam" id="PF12053"/>
    </source>
</evidence>
<evidence type="ECO:0000256" key="6">
    <source>
        <dbReference type="ARBA" id="ARBA00023239"/>
    </source>
</evidence>
<evidence type="ECO:0000256" key="7">
    <source>
        <dbReference type="ARBA" id="ARBA00049269"/>
    </source>
</evidence>
<feature type="domain" description="Par3/HAL N-terminal" evidence="11">
    <location>
        <begin position="1"/>
        <end position="84"/>
    </location>
</feature>
<comment type="catalytic activity">
    <reaction evidence="7 9">
        <text>L-histidine = trans-urocanate + NH4(+)</text>
        <dbReference type="Rhea" id="RHEA:21232"/>
        <dbReference type="ChEBI" id="CHEBI:17771"/>
        <dbReference type="ChEBI" id="CHEBI:28938"/>
        <dbReference type="ChEBI" id="CHEBI:57595"/>
        <dbReference type="EC" id="4.3.1.3"/>
    </reaction>
</comment>
<dbReference type="GO" id="GO:0005737">
    <property type="term" value="C:cytoplasm"/>
    <property type="evidence" value="ECO:0007669"/>
    <property type="project" value="InterPro"/>
</dbReference>
<dbReference type="UniPathway" id="UPA00379">
    <property type="reaction ID" value="UER00549"/>
</dbReference>
<dbReference type="FunFam" id="1.20.200.10:FF:000003">
    <property type="entry name" value="Histidine ammonia-lyase"/>
    <property type="match status" value="1"/>
</dbReference>
<dbReference type="GO" id="GO:0019556">
    <property type="term" value="P:L-histidine catabolic process to glutamate and formamide"/>
    <property type="evidence" value="ECO:0007669"/>
    <property type="project" value="UniProtKB-UniPathway"/>
</dbReference>
<evidence type="ECO:0000313" key="13">
    <source>
        <dbReference type="Proteomes" id="UP000499080"/>
    </source>
</evidence>
<dbReference type="CDD" id="cd00332">
    <property type="entry name" value="PAL-HAL"/>
    <property type="match status" value="1"/>
</dbReference>
<dbReference type="Pfam" id="PF12053">
    <property type="entry name" value="Par3_HAL_N_term"/>
    <property type="match status" value="1"/>
</dbReference>
<evidence type="ECO:0000256" key="5">
    <source>
        <dbReference type="ARBA" id="ARBA00022808"/>
    </source>
</evidence>
<evidence type="ECO:0000256" key="3">
    <source>
        <dbReference type="ARBA" id="ARBA00012994"/>
    </source>
</evidence>
<evidence type="ECO:0000256" key="2">
    <source>
        <dbReference type="ARBA" id="ARBA00007238"/>
    </source>
</evidence>
<dbReference type="InterPro" id="IPR008948">
    <property type="entry name" value="L-Aspartase-like"/>
</dbReference>
<dbReference type="SUPFAM" id="SSF48557">
    <property type="entry name" value="L-aspartase-like"/>
    <property type="match status" value="1"/>
</dbReference>
<sequence>MKVSVRVRGEWFAVPCTRSSTTIRFVGEEALRKYQKLRPQSSHVSGREEKIYQIRKTKGGAILDPDDQVNHVLDDNDFVSVVLETDKPNPVTAPAEIHYVPEQVPGKFKIPSEYFTLDGYNLIPDDLLKLGKGMYKIKLSQESQARINRSREMLERILKENKVAYGVNTGFGKFATTVISEEKIIELQENLIRSHSAGVGTPLSPEKTRMLMALRINVLAKGFSGISLETLNRVINAFNASCLPWVPEKGTVGASGDLAPLAHLALGLIGEGKMWSPESGWGEAKYVLESHNLKPISLGAKEGIALLNGTQLITSIGAEAVQRAEIIAKQADVVAALSLEVLKGTTRAFDGDIQKVRPHRGQSRVAYRLRSLLHSDTHPSEMAESHRFCNRVQDAYTLRCCPQVHGIVHDTIEFVRDIITTEMNSATDNPLVFVEREEIISGGNFHGEYPAKALDYLAIGVHELGSMSERRTERLINPALSGLPAFLVKDGGLNSGLMIPHCTAAALVSENKVLCHPASVDSLPTSAGTEDHVSMGGFAARKALTVVENVERVIAIELLAATQAIEFLRPLKTTQPLEAVYSVVRSVVKPLDKDRFIAPDIDAITELLRDGKIWDAVFPHMERYKAEQGVETRPSSPTTSSTHSSQNTYCYRKRRHASNNSNGYSTDGFANSYDSDEEFSLKVNGDDYPHKLPKFGAMKLSRSLFVVDE</sequence>
<evidence type="ECO:0000256" key="9">
    <source>
        <dbReference type="RuleBase" id="RU004479"/>
    </source>
</evidence>
<protein>
    <recommendedName>
        <fullName evidence="4 9">Histidine ammonia-lyase</fullName>
        <ecNumber evidence="3 9">4.3.1.3</ecNumber>
    </recommendedName>
</protein>
<comment type="pathway">
    <text evidence="1 9">Amino-acid degradation; L-histidine degradation into L-glutamate; N-formimidoyl-L-glutamate from L-histidine: step 1/3.</text>
</comment>
<dbReference type="PANTHER" id="PTHR10362">
    <property type="entry name" value="HISTIDINE AMMONIA-LYASE"/>
    <property type="match status" value="1"/>
</dbReference>
<accession>A0A4Y2HJQ4</accession>
<evidence type="ECO:0000256" key="10">
    <source>
        <dbReference type="SAM" id="MobiDB-lite"/>
    </source>
</evidence>
<dbReference type="NCBIfam" id="TIGR01225">
    <property type="entry name" value="hutH"/>
    <property type="match status" value="1"/>
</dbReference>
<gene>
    <name evidence="12" type="primary">Hal</name>
    <name evidence="12" type="ORF">AVEN_169855_1</name>
</gene>
<evidence type="ECO:0000313" key="12">
    <source>
        <dbReference type="EMBL" id="GBM65575.1"/>
    </source>
</evidence>